<keyword evidence="2" id="KW-1185">Reference proteome</keyword>
<dbReference type="HOGENOM" id="CLU_2221078_0_0_5"/>
<gene>
    <name evidence="1" type="ORF">BN77_1612</name>
</gene>
<name>K0PTG8_9HYPH</name>
<protein>
    <submittedName>
        <fullName evidence="1">Uncharacterized protein</fullName>
    </submittedName>
</protein>
<accession>K0PTG8</accession>
<proteinExistence type="predicted"/>
<evidence type="ECO:0000313" key="2">
    <source>
        <dbReference type="Proteomes" id="UP000009319"/>
    </source>
</evidence>
<organism evidence="1 2">
    <name type="scientific">Rhizobium mesoamericanum STM3625</name>
    <dbReference type="NCBI Taxonomy" id="1211777"/>
    <lineage>
        <taxon>Bacteria</taxon>
        <taxon>Pseudomonadati</taxon>
        <taxon>Pseudomonadota</taxon>
        <taxon>Alphaproteobacteria</taxon>
        <taxon>Hyphomicrobiales</taxon>
        <taxon>Rhizobiaceae</taxon>
        <taxon>Rhizobium/Agrobacterium group</taxon>
        <taxon>Rhizobium</taxon>
    </lineage>
</organism>
<evidence type="ECO:0000313" key="1">
    <source>
        <dbReference type="EMBL" id="CCM74482.1"/>
    </source>
</evidence>
<dbReference type="Proteomes" id="UP000009319">
    <property type="component" value="Unassembled WGS sequence"/>
</dbReference>
<reference evidence="1 2" key="1">
    <citation type="journal article" date="2013" name="Genome Announc.">
        <title>Draft Genome Sequence of Rhizobium mesoamericanum STM3625, a Nitrogen-Fixing Symbiont of Mimosa pudica Isolated in French Guiana (South America).</title>
        <authorList>
            <person name="Moulin L."/>
            <person name="Mornico D."/>
            <person name="Melkonian R."/>
            <person name="Klonowska A."/>
        </authorList>
    </citation>
    <scope>NUCLEOTIDE SEQUENCE [LARGE SCALE GENOMIC DNA]</scope>
    <source>
        <strain evidence="1 2">STM3625</strain>
    </source>
</reference>
<dbReference type="EMBL" id="CANI01000006">
    <property type="protein sequence ID" value="CCM74482.1"/>
    <property type="molecule type" value="Genomic_DNA"/>
</dbReference>
<comment type="caution">
    <text evidence="1">The sequence shown here is derived from an EMBL/GenBank/DDBJ whole genome shotgun (WGS) entry which is preliminary data.</text>
</comment>
<dbReference type="AlphaFoldDB" id="K0PTG8"/>
<sequence>MEPFFYVAAFFAYSTADRDTNPAIWAFKEWDGHYRTQDFGDPFITTLGSYVETHPRHYSQQSIYTVCISPAEDTYFFSPHPKAIEINPADHRMRSSSSTPGIGRPR</sequence>